<keyword evidence="6" id="KW-0378">Hydrolase</keyword>
<organism evidence="6 7">
    <name type="scientific">Massilia norwichensis</name>
    <dbReference type="NCBI Taxonomy" id="1442366"/>
    <lineage>
        <taxon>Bacteria</taxon>
        <taxon>Pseudomonadati</taxon>
        <taxon>Pseudomonadota</taxon>
        <taxon>Betaproteobacteria</taxon>
        <taxon>Burkholderiales</taxon>
        <taxon>Oxalobacteraceae</taxon>
        <taxon>Telluria group</taxon>
        <taxon>Massilia</taxon>
    </lineage>
</organism>
<keyword evidence="2" id="KW-0012">Acyltransferase</keyword>
<dbReference type="InterPro" id="IPR051321">
    <property type="entry name" value="PHA/PHB_synthase"/>
</dbReference>
<dbReference type="PANTHER" id="PTHR36837">
    <property type="entry name" value="POLY(3-HYDROXYALKANOATE) POLYMERASE SUBUNIT PHAC"/>
    <property type="match status" value="1"/>
</dbReference>
<dbReference type="GO" id="GO:0016787">
    <property type="term" value="F:hydrolase activity"/>
    <property type="evidence" value="ECO:0007669"/>
    <property type="project" value="UniProtKB-KW"/>
</dbReference>
<dbReference type="SUPFAM" id="SSF53474">
    <property type="entry name" value="alpha/beta-Hydrolases"/>
    <property type="match status" value="1"/>
</dbReference>
<dbReference type="Proteomes" id="UP001205560">
    <property type="component" value="Unassembled WGS sequence"/>
</dbReference>
<feature type="region of interest" description="Disordered" evidence="3">
    <location>
        <begin position="1"/>
        <end position="30"/>
    </location>
</feature>
<accession>A0ABT2A6E3</accession>
<dbReference type="RefSeq" id="WP_258845435.1">
    <property type="nucleotide sequence ID" value="NZ_JANUGX010000010.1"/>
</dbReference>
<evidence type="ECO:0000313" key="7">
    <source>
        <dbReference type="Proteomes" id="UP001205560"/>
    </source>
</evidence>
<sequence length="602" mass="66290">MDKPTLHFPVTLAPEPQDLPAAAPAVGASADIETPTRTDRLLHAALGRLTAGISPAALALAWTDWALHLAQSPGKWGRLLEKAVRKSGRFADYAAHAVAGSPAPCIAPLPQDHRFDGEAWQRWPFNVIQQGFLLNQQWWHNATTGIGGVSPHHEQVVSFAARQFLDMLSPVNFLATNPEVLQATREENGMNLARGAAHLLEDWQRMLLGKPPAGTENFVPGKNVAVTPGQVVLRNRLVELIQYAPATAEIHAEPVLIVPAWIMKYYILDLSPHNSLVNYLVQRGHTVFMISWHNPVEADRDLGMDDYLQQGVLAALDAVAAIVPERRIHTAGYCLGGTLLAIAAAWLAGQRDARIASMTLLAAQTDFTEAGELNLFIDDSELDYLDAMMWRQGYLETHQMAGAFELLRSNDLVGSRVVSAYLLGKRQPVNDLMAWNADATRMPYRMHSEYLRRLFLKNELFEGRYRVDGRPVALTDIHVPMFVVATETDHVAPWKSVYKIRLVADADLSFVLTSGGHNAGIVSEPGHPRRHFRLGRQADGDIYLAPDDWVAATPPQEGSWWPAWADWLEAAGSRRAAPPAMGAPARGYPALGPAPGNYVLER</sequence>
<dbReference type="EMBL" id="JANUGX010000010">
    <property type="protein sequence ID" value="MCS0589677.1"/>
    <property type="molecule type" value="Genomic_DNA"/>
</dbReference>
<evidence type="ECO:0000259" key="4">
    <source>
        <dbReference type="Pfam" id="PF07167"/>
    </source>
</evidence>
<dbReference type="InterPro" id="IPR022211">
    <property type="entry name" value="PHBC_N"/>
</dbReference>
<feature type="domain" description="Poly-beta-hydroxybutyrate polymerase N-terminal" evidence="5">
    <location>
        <begin position="37"/>
        <end position="75"/>
    </location>
</feature>
<dbReference type="Gene3D" id="3.40.50.1820">
    <property type="entry name" value="alpha/beta hydrolase"/>
    <property type="match status" value="1"/>
</dbReference>
<dbReference type="Pfam" id="PF12551">
    <property type="entry name" value="PHBC_N"/>
    <property type="match status" value="1"/>
</dbReference>
<evidence type="ECO:0000313" key="6">
    <source>
        <dbReference type="EMBL" id="MCS0589677.1"/>
    </source>
</evidence>
<gene>
    <name evidence="6" type="ORF">NX782_10715</name>
</gene>
<dbReference type="InterPro" id="IPR029058">
    <property type="entry name" value="AB_hydrolase_fold"/>
</dbReference>
<evidence type="ECO:0000256" key="3">
    <source>
        <dbReference type="SAM" id="MobiDB-lite"/>
    </source>
</evidence>
<feature type="compositionally biased region" description="Low complexity" evidence="3">
    <location>
        <begin position="21"/>
        <end position="30"/>
    </location>
</feature>
<evidence type="ECO:0000256" key="1">
    <source>
        <dbReference type="ARBA" id="ARBA00022679"/>
    </source>
</evidence>
<keyword evidence="7" id="KW-1185">Reference proteome</keyword>
<dbReference type="Pfam" id="PF07167">
    <property type="entry name" value="PhaC_N"/>
    <property type="match status" value="1"/>
</dbReference>
<reference evidence="6 7" key="1">
    <citation type="submission" date="2022-08" db="EMBL/GenBank/DDBJ databases">
        <title>Reclassification of Massilia species as members of the genera Telluria, Duganella, Pseudoduganella, Mokoshia gen. nov. and Zemynaea gen. nov. using orthogonal and non-orthogonal genome-based approaches.</title>
        <authorList>
            <person name="Bowman J.P."/>
        </authorList>
    </citation>
    <scope>NUCLEOTIDE SEQUENCE [LARGE SCALE GENOMIC DNA]</scope>
    <source>
        <strain evidence="6 7">LMG 28164</strain>
    </source>
</reference>
<name>A0ABT2A6E3_9BURK</name>
<comment type="caution">
    <text evidence="6">The sequence shown here is derived from an EMBL/GenBank/DDBJ whole genome shotgun (WGS) entry which is preliminary data.</text>
</comment>
<evidence type="ECO:0000256" key="2">
    <source>
        <dbReference type="ARBA" id="ARBA00023315"/>
    </source>
</evidence>
<keyword evidence="1" id="KW-0808">Transferase</keyword>
<dbReference type="PANTHER" id="PTHR36837:SF5">
    <property type="entry name" value="POLY-3-HYDROXYBUTYRATE SYNTHASE"/>
    <property type="match status" value="1"/>
</dbReference>
<evidence type="ECO:0000259" key="5">
    <source>
        <dbReference type="Pfam" id="PF12551"/>
    </source>
</evidence>
<protein>
    <submittedName>
        <fullName evidence="6">Alpha/beta fold hydrolase</fullName>
    </submittedName>
</protein>
<feature type="domain" description="Poly-beta-hydroxybutyrate polymerase N-terminal" evidence="4">
    <location>
        <begin position="111"/>
        <end position="280"/>
    </location>
</feature>
<proteinExistence type="predicted"/>
<dbReference type="InterPro" id="IPR010941">
    <property type="entry name" value="PhaC_N"/>
</dbReference>